<protein>
    <submittedName>
        <fullName evidence="2">Uncharacterized protein</fullName>
    </submittedName>
</protein>
<sequence>MIPDDLLKIVICIGLGHVITLAFGLLCGFALGLDRAADLARCRCKDPA</sequence>
<reference evidence="3" key="1">
    <citation type="submission" date="2016-10" db="EMBL/GenBank/DDBJ databases">
        <authorList>
            <person name="Varghese N."/>
            <person name="Submissions S."/>
        </authorList>
    </citation>
    <scope>NUCLEOTIDE SEQUENCE [LARGE SCALE GENOMIC DNA]</scope>
    <source>
        <strain evidence="3">DSM 43163</strain>
    </source>
</reference>
<dbReference type="RefSeq" id="WP_160146957.1">
    <property type="nucleotide sequence ID" value="NZ_FNVO01000004.1"/>
</dbReference>
<evidence type="ECO:0000256" key="1">
    <source>
        <dbReference type="SAM" id="Phobius"/>
    </source>
</evidence>
<dbReference type="AlphaFoldDB" id="A0A1H5YSW6"/>
<dbReference type="Proteomes" id="UP000236723">
    <property type="component" value="Unassembled WGS sequence"/>
</dbReference>
<keyword evidence="3" id="KW-1185">Reference proteome</keyword>
<keyword evidence="1" id="KW-0472">Membrane</keyword>
<proteinExistence type="predicted"/>
<name>A0A1H5YSW6_9ACTN</name>
<feature type="transmembrane region" description="Helical" evidence="1">
    <location>
        <begin position="6"/>
        <end position="33"/>
    </location>
</feature>
<keyword evidence="1" id="KW-0812">Transmembrane</keyword>
<evidence type="ECO:0000313" key="3">
    <source>
        <dbReference type="Proteomes" id="UP000236723"/>
    </source>
</evidence>
<organism evidence="2 3">
    <name type="scientific">Thermomonospora echinospora</name>
    <dbReference type="NCBI Taxonomy" id="1992"/>
    <lineage>
        <taxon>Bacteria</taxon>
        <taxon>Bacillati</taxon>
        <taxon>Actinomycetota</taxon>
        <taxon>Actinomycetes</taxon>
        <taxon>Streptosporangiales</taxon>
        <taxon>Thermomonosporaceae</taxon>
        <taxon>Thermomonospora</taxon>
    </lineage>
</organism>
<keyword evidence="1" id="KW-1133">Transmembrane helix</keyword>
<dbReference type="EMBL" id="FNVO01000004">
    <property type="protein sequence ID" value="SEG26406.1"/>
    <property type="molecule type" value="Genomic_DNA"/>
</dbReference>
<accession>A0A1H5YSW6</accession>
<gene>
    <name evidence="2" type="ORF">SAMN04489712_104133</name>
</gene>
<evidence type="ECO:0000313" key="2">
    <source>
        <dbReference type="EMBL" id="SEG26406.1"/>
    </source>
</evidence>